<dbReference type="Proteomes" id="UP000323856">
    <property type="component" value="Unassembled WGS sequence"/>
</dbReference>
<gene>
    <name evidence="6" type="ORF">FQ154_17515</name>
</gene>
<sequence length="394" mass="41292">MLGLTWLDWILLISLISFLASGLRKGFFVTLGAIIGFLAGGIAAFYGIPLVSTWVTNPGWRIFWIVASGLMFILIGQGIGMAIGARIRLWLNFPVLKSFDRLLGGIANTVMAALVISAIALSAATMGVPWVSQQIADSRVLSTIQTWTPKPITKFVTEARAQVMGQTIPELFEPFAPQIEAEVPEVESLGSGVDAAADSVVKIIGTAYACGVNQSGSGFVFAPDRVMTNAHVVAGINEPSVTTQDGRVLPASVVYFDSVTDLAVLQVPELGLEPLERGEDLQRGDTAAFLGYPGGGSFEAMGAVVESLSTVAIQNIYGAEPSPLRIYQLAGEVQQGNSGGPLLDARGKVVGVVFAKAKGGAEVGYALALDEVNQAIADSKSIREAVPTGACSPH</sequence>
<organism evidence="6 7">
    <name type="scientific">Paeniglutamicibacter gangotriensis</name>
    <dbReference type="NCBI Taxonomy" id="254787"/>
    <lineage>
        <taxon>Bacteria</taxon>
        <taxon>Bacillati</taxon>
        <taxon>Actinomycetota</taxon>
        <taxon>Actinomycetes</taxon>
        <taxon>Micrococcales</taxon>
        <taxon>Micrococcaceae</taxon>
        <taxon>Paeniglutamicibacter</taxon>
    </lineage>
</organism>
<dbReference type="AlphaFoldDB" id="A0A5B0E761"/>
<evidence type="ECO:0000313" key="6">
    <source>
        <dbReference type="EMBL" id="KAA0973620.1"/>
    </source>
</evidence>
<feature type="transmembrane region" description="Helical" evidence="5">
    <location>
        <begin position="6"/>
        <end position="23"/>
    </location>
</feature>
<dbReference type="OrthoDB" id="9766361at2"/>
<protein>
    <submittedName>
        <fullName evidence="6">MarP family serine protease</fullName>
    </submittedName>
</protein>
<accession>A0A5B0E761</accession>
<evidence type="ECO:0000256" key="2">
    <source>
        <dbReference type="ARBA" id="ARBA00022692"/>
    </source>
</evidence>
<dbReference type="PANTHER" id="PTHR43019">
    <property type="entry name" value="SERINE ENDOPROTEASE DEGS"/>
    <property type="match status" value="1"/>
</dbReference>
<comment type="caution">
    <text evidence="6">The sequence shown here is derived from an EMBL/GenBank/DDBJ whole genome shotgun (WGS) entry which is preliminary data.</text>
</comment>
<feature type="transmembrane region" description="Helical" evidence="5">
    <location>
        <begin position="106"/>
        <end position="131"/>
    </location>
</feature>
<dbReference type="EMBL" id="VOBL01000023">
    <property type="protein sequence ID" value="KAA0973620.1"/>
    <property type="molecule type" value="Genomic_DNA"/>
</dbReference>
<feature type="transmembrane region" description="Helical" evidence="5">
    <location>
        <begin position="62"/>
        <end position="85"/>
    </location>
</feature>
<evidence type="ECO:0000256" key="5">
    <source>
        <dbReference type="SAM" id="Phobius"/>
    </source>
</evidence>
<dbReference type="Pfam" id="PF13365">
    <property type="entry name" value="Trypsin_2"/>
    <property type="match status" value="1"/>
</dbReference>
<dbReference type="GO" id="GO:0009403">
    <property type="term" value="P:toxin biosynthetic process"/>
    <property type="evidence" value="ECO:0007669"/>
    <property type="project" value="InterPro"/>
</dbReference>
<dbReference type="RefSeq" id="WP_149620695.1">
    <property type="nucleotide sequence ID" value="NZ_JBITUG010000011.1"/>
</dbReference>
<dbReference type="GO" id="GO:0004252">
    <property type="term" value="F:serine-type endopeptidase activity"/>
    <property type="evidence" value="ECO:0007669"/>
    <property type="project" value="InterPro"/>
</dbReference>
<proteinExistence type="predicted"/>
<evidence type="ECO:0000256" key="4">
    <source>
        <dbReference type="ARBA" id="ARBA00023136"/>
    </source>
</evidence>
<dbReference type="PANTHER" id="PTHR43019:SF23">
    <property type="entry name" value="PROTEASE DO-LIKE 5, CHLOROPLASTIC"/>
    <property type="match status" value="1"/>
</dbReference>
<keyword evidence="2 5" id="KW-0812">Transmembrane</keyword>
<evidence type="ECO:0000256" key="1">
    <source>
        <dbReference type="ARBA" id="ARBA00004141"/>
    </source>
</evidence>
<dbReference type="InterPro" id="IPR003825">
    <property type="entry name" value="Colicin-V_CvpA"/>
</dbReference>
<dbReference type="InterPro" id="IPR043504">
    <property type="entry name" value="Peptidase_S1_PA_chymotrypsin"/>
</dbReference>
<dbReference type="Pfam" id="PF02674">
    <property type="entry name" value="Colicin_V"/>
    <property type="match status" value="1"/>
</dbReference>
<evidence type="ECO:0000313" key="7">
    <source>
        <dbReference type="Proteomes" id="UP000323856"/>
    </source>
</evidence>
<keyword evidence="6" id="KW-0378">Hydrolase</keyword>
<dbReference type="InterPro" id="IPR009003">
    <property type="entry name" value="Peptidase_S1_PA"/>
</dbReference>
<dbReference type="Gene3D" id="2.40.10.10">
    <property type="entry name" value="Trypsin-like serine proteases"/>
    <property type="match status" value="2"/>
</dbReference>
<dbReference type="GO" id="GO:0006508">
    <property type="term" value="P:proteolysis"/>
    <property type="evidence" value="ECO:0007669"/>
    <property type="project" value="UniProtKB-KW"/>
</dbReference>
<dbReference type="InterPro" id="IPR001940">
    <property type="entry name" value="Peptidase_S1C"/>
</dbReference>
<keyword evidence="3 5" id="KW-1133">Transmembrane helix</keyword>
<feature type="transmembrane region" description="Helical" evidence="5">
    <location>
        <begin position="28"/>
        <end position="50"/>
    </location>
</feature>
<keyword evidence="4 5" id="KW-0472">Membrane</keyword>
<dbReference type="PRINTS" id="PR00834">
    <property type="entry name" value="PROTEASES2C"/>
</dbReference>
<reference evidence="6 7" key="1">
    <citation type="submission" date="2019-07" db="EMBL/GenBank/DDBJ databases">
        <title>Analysis of the biochemical properties, biological activity and biotechnological potential of siderophores and biosurfactants produced by Antarctic psychrotolerant bacteria.</title>
        <authorList>
            <person name="Styczynski M."/>
            <person name="Krucon T."/>
            <person name="Decewicz P."/>
            <person name="Dziewit L."/>
        </authorList>
    </citation>
    <scope>NUCLEOTIDE SEQUENCE [LARGE SCALE GENOMIC DNA]</scope>
    <source>
        <strain evidence="6 7">ANT_H27</strain>
    </source>
</reference>
<dbReference type="NCBIfam" id="NF033740">
    <property type="entry name" value="MarP_fam_protase"/>
    <property type="match status" value="1"/>
</dbReference>
<keyword evidence="6" id="KW-0645">Protease</keyword>
<comment type="subcellular location">
    <subcellularLocation>
        <location evidence="1">Membrane</location>
        <topology evidence="1">Multi-pass membrane protein</topology>
    </subcellularLocation>
</comment>
<evidence type="ECO:0000256" key="3">
    <source>
        <dbReference type="ARBA" id="ARBA00022989"/>
    </source>
</evidence>
<dbReference type="SUPFAM" id="SSF50494">
    <property type="entry name" value="Trypsin-like serine proteases"/>
    <property type="match status" value="1"/>
</dbReference>
<dbReference type="GO" id="GO:0016020">
    <property type="term" value="C:membrane"/>
    <property type="evidence" value="ECO:0007669"/>
    <property type="project" value="UniProtKB-SubCell"/>
</dbReference>
<name>A0A5B0E761_9MICC</name>
<dbReference type="InterPro" id="IPR047680">
    <property type="entry name" value="MarP-like"/>
</dbReference>